<evidence type="ECO:0000313" key="1">
    <source>
        <dbReference type="EMBL" id="RYT79634.1"/>
    </source>
</evidence>
<proteinExistence type="predicted"/>
<comment type="caution">
    <text evidence="1">The sequence shown here is derived from an EMBL/GenBank/DDBJ whole genome shotgun (WGS) entry which is preliminary data.</text>
</comment>
<dbReference type="AlphaFoldDB" id="A0A4Q5HCH4"/>
<dbReference type="EMBL" id="RCXO01000016">
    <property type="protein sequence ID" value="RYT79634.1"/>
    <property type="molecule type" value="Genomic_DNA"/>
</dbReference>
<accession>A0A4Q5HCH4</accession>
<dbReference type="Proteomes" id="UP000291191">
    <property type="component" value="Unassembled WGS sequence"/>
</dbReference>
<dbReference type="OrthoDB" id="1037186at2"/>
<evidence type="ECO:0000313" key="2">
    <source>
        <dbReference type="Proteomes" id="UP000291191"/>
    </source>
</evidence>
<dbReference type="GeneID" id="93046413"/>
<reference evidence="1 2" key="1">
    <citation type="journal article" date="2019" name="Science, e1252229">
        <title>Invertible promoters mediate bacterial phase variation, antibiotic resistance, and host adaptation in the gut.</title>
        <authorList>
            <person name="Jiang X."/>
            <person name="Hall A.B."/>
            <person name="Arthur T.D."/>
            <person name="Plichta D.R."/>
            <person name="Covington C.T."/>
            <person name="Poyet M."/>
            <person name="Crothers J."/>
            <person name="Moses P.L."/>
            <person name="Tolonen A.C."/>
            <person name="Vlamakis H."/>
            <person name="Alm E.J."/>
            <person name="Xavier R.J."/>
        </authorList>
    </citation>
    <scope>NUCLEOTIDE SEQUENCE [LARGE SCALE GENOMIC DNA]</scope>
    <source>
        <strain evidence="2">bf_0095</strain>
    </source>
</reference>
<protein>
    <submittedName>
        <fullName evidence="1">Uncharacterized protein</fullName>
    </submittedName>
</protein>
<organism evidence="1 2">
    <name type="scientific">Bacteroides intestinalis</name>
    <dbReference type="NCBI Taxonomy" id="329854"/>
    <lineage>
        <taxon>Bacteria</taxon>
        <taxon>Pseudomonadati</taxon>
        <taxon>Bacteroidota</taxon>
        <taxon>Bacteroidia</taxon>
        <taxon>Bacteroidales</taxon>
        <taxon>Bacteroidaceae</taxon>
        <taxon>Bacteroides</taxon>
    </lineage>
</organism>
<dbReference type="RefSeq" id="WP_007854373.1">
    <property type="nucleotide sequence ID" value="NZ_JADMUC010000005.1"/>
</dbReference>
<gene>
    <name evidence="1" type="ORF">EAJ06_13505</name>
</gene>
<sequence>MKTLDIIQGFCDHVFRDKKGNRIFPNIFVGKWEADLLEVTRSRLTYEYEVKVSRCDFHKDKKKSDKYGKNKFDVVTSGQRTNYFYYIVPKGLIKPDEVPDFSGLIYAYEGSVQCYSLEKGRYAVKRIFFEVAKPAQKVSDMKADDNFIRKLDLSMYYRYHQMRRDNYKNKE</sequence>
<keyword evidence="2" id="KW-1185">Reference proteome</keyword>
<name>A0A4Q5HCH4_9BACE</name>